<dbReference type="RefSeq" id="XP_018283623.1">
    <property type="nucleotide sequence ID" value="XM_018434260.1"/>
</dbReference>
<dbReference type="PANTHER" id="PTHR36100">
    <property type="entry name" value="BUD SITE SELECTION PROTEIN 4"/>
    <property type="match status" value="1"/>
</dbReference>
<dbReference type="PANTHER" id="PTHR36100:SF1">
    <property type="entry name" value="BUD SITE SELECTION PROTEIN 4"/>
    <property type="match status" value="1"/>
</dbReference>
<dbReference type="InterPro" id="IPR052007">
    <property type="entry name" value="Bud4"/>
</dbReference>
<protein>
    <submittedName>
        <fullName evidence="1">Uncharacterized protein</fullName>
    </submittedName>
</protein>
<dbReference type="GO" id="GO:0005525">
    <property type="term" value="F:GTP binding"/>
    <property type="evidence" value="ECO:0007669"/>
    <property type="project" value="TreeGrafter"/>
</dbReference>
<gene>
    <name evidence="1" type="ORF">PHYBLDRAFT_160804</name>
</gene>
<reference evidence="2" key="1">
    <citation type="submission" date="2015-06" db="EMBL/GenBank/DDBJ databases">
        <title>Expansion of signal transduction pathways in fungi by whole-genome duplication.</title>
        <authorList>
            <consortium name="DOE Joint Genome Institute"/>
            <person name="Corrochano L.M."/>
            <person name="Kuo A."/>
            <person name="Marcet-Houben M."/>
            <person name="Polaino S."/>
            <person name="Salamov A."/>
            <person name="Villalobos J.M."/>
            <person name="Alvarez M.I."/>
            <person name="Avalos J."/>
            <person name="Benito E.P."/>
            <person name="Benoit I."/>
            <person name="Burger G."/>
            <person name="Camino L.P."/>
            <person name="Canovas D."/>
            <person name="Cerda-Olmedo E."/>
            <person name="Cheng J.-F."/>
            <person name="Dominguez A."/>
            <person name="Elias M."/>
            <person name="Eslava A.P."/>
            <person name="Glaser F."/>
            <person name="Grimwood J."/>
            <person name="Gutierrez G."/>
            <person name="Heitman J."/>
            <person name="Henrissat B."/>
            <person name="Iturriaga E.A."/>
            <person name="Lang B.F."/>
            <person name="Lavin J.L."/>
            <person name="Lee S."/>
            <person name="Li W."/>
            <person name="Lindquist E."/>
            <person name="Lopez-Garcia S."/>
            <person name="Luque E.M."/>
            <person name="Marcos A.T."/>
            <person name="Martin J."/>
            <person name="McCluskey K."/>
            <person name="Medina H.R."/>
            <person name="Miralles-Duran A."/>
            <person name="Miyazaki A."/>
            <person name="Munoz-Torres E."/>
            <person name="Oguiza J.A."/>
            <person name="Ohm R."/>
            <person name="Olmedo M."/>
            <person name="Orejas M."/>
            <person name="Ortiz-Castellanos L."/>
            <person name="Pisabarro A.G."/>
            <person name="Rodriguez-Romero J."/>
            <person name="Ruiz-Herrera J."/>
            <person name="Ruiz-Vazquez R."/>
            <person name="Sanz C."/>
            <person name="Schackwitz W."/>
            <person name="Schmutz J."/>
            <person name="Shahriari M."/>
            <person name="Shelest E."/>
            <person name="Silva-Franco F."/>
            <person name="Soanes D."/>
            <person name="Syed K."/>
            <person name="Tagua V.G."/>
            <person name="Talbot N.J."/>
            <person name="Thon M."/>
            <person name="De vries R.P."/>
            <person name="Wiebenga A."/>
            <person name="Yadav J.S."/>
            <person name="Braun E.L."/>
            <person name="Baker S."/>
            <person name="Garre V."/>
            <person name="Horwitz B."/>
            <person name="Torres-Martinez S."/>
            <person name="Idnurm A."/>
            <person name="Herrera-Estrella A."/>
            <person name="Gabaldon T."/>
            <person name="Grigoriev I.V."/>
        </authorList>
    </citation>
    <scope>NUCLEOTIDE SEQUENCE [LARGE SCALE GENOMIC DNA]</scope>
    <source>
        <strain evidence="2">NRRL 1555(-)</strain>
    </source>
</reference>
<evidence type="ECO:0000313" key="2">
    <source>
        <dbReference type="Proteomes" id="UP000077315"/>
    </source>
</evidence>
<keyword evidence="2" id="KW-1185">Reference proteome</keyword>
<dbReference type="AlphaFoldDB" id="A0A162TAS3"/>
<name>A0A162TAS3_PHYB8</name>
<proteinExistence type="predicted"/>
<dbReference type="STRING" id="763407.A0A162TAS3"/>
<dbReference type="EMBL" id="KV441009">
    <property type="protein sequence ID" value="OAD65583.1"/>
    <property type="molecule type" value="Genomic_DNA"/>
</dbReference>
<dbReference type="VEuPathDB" id="FungiDB:PHYBLDRAFT_160804"/>
<dbReference type="Proteomes" id="UP000077315">
    <property type="component" value="Unassembled WGS sequence"/>
</dbReference>
<sequence length="168" mass="19561">MSRYETLGQDVNFDYECIIDTYPDMIITVSLHVRPDQHVRSKAPITRLFTSTRKRKETLSGYVSQYDGAIGQTRFALVHMLHACYQKPYEANFDCFNAWYDRSSREKQREKKNGPDQDILKVVGSLSIETLYLPVMDPLQPVPLTLKECNMALQAYQWEEKQQSGRDN</sequence>
<evidence type="ECO:0000313" key="1">
    <source>
        <dbReference type="EMBL" id="OAD65583.1"/>
    </source>
</evidence>
<dbReference type="OrthoDB" id="2123378at2759"/>
<dbReference type="GeneID" id="28995166"/>
<dbReference type="InParanoid" id="A0A162TAS3"/>
<accession>A0A162TAS3</accession>
<organism evidence="1 2">
    <name type="scientific">Phycomyces blakesleeanus (strain ATCC 8743b / DSM 1359 / FGSC 10004 / NBRC 33097 / NRRL 1555)</name>
    <dbReference type="NCBI Taxonomy" id="763407"/>
    <lineage>
        <taxon>Eukaryota</taxon>
        <taxon>Fungi</taxon>
        <taxon>Fungi incertae sedis</taxon>
        <taxon>Mucoromycota</taxon>
        <taxon>Mucoromycotina</taxon>
        <taxon>Mucoromycetes</taxon>
        <taxon>Mucorales</taxon>
        <taxon>Phycomycetaceae</taxon>
        <taxon>Phycomyces</taxon>
    </lineage>
</organism>